<evidence type="ECO:0000256" key="2">
    <source>
        <dbReference type="SAM" id="Phobius"/>
    </source>
</evidence>
<feature type="transmembrane region" description="Helical" evidence="2">
    <location>
        <begin position="20"/>
        <end position="46"/>
    </location>
</feature>
<sequence>MAWYSLLPPDFLYIENWLVRVFIFLGFVTILPWVTLLVFDICLYIWRMVKYEFPLIGGRARGKQRPRAPSLNERPDGQPRVLGLGTGAIVNDIGDGGIASVEKLRSRGRRYEGDEDT</sequence>
<evidence type="ECO:0000313" key="4">
    <source>
        <dbReference type="Proteomes" id="UP000184546"/>
    </source>
</evidence>
<keyword evidence="2" id="KW-1133">Transmembrane helix</keyword>
<keyword evidence="4" id="KW-1185">Reference proteome</keyword>
<accession>A0A1L9X9L7</accession>
<dbReference type="GeneID" id="30978079"/>
<dbReference type="OMA" id="TIVPWAF"/>
<dbReference type="EMBL" id="KV878970">
    <property type="protein sequence ID" value="OJK05132.1"/>
    <property type="molecule type" value="Genomic_DNA"/>
</dbReference>
<dbReference type="AlphaFoldDB" id="A0A1L9X9L7"/>
<protein>
    <submittedName>
        <fullName evidence="3">Uncharacterized protein</fullName>
    </submittedName>
</protein>
<reference evidence="4" key="1">
    <citation type="journal article" date="2017" name="Genome Biol.">
        <title>Comparative genomics reveals high biological diversity and specific adaptations in the industrially and medically important fungal genus Aspergillus.</title>
        <authorList>
            <person name="de Vries R.P."/>
            <person name="Riley R."/>
            <person name="Wiebenga A."/>
            <person name="Aguilar-Osorio G."/>
            <person name="Amillis S."/>
            <person name="Uchima C.A."/>
            <person name="Anderluh G."/>
            <person name="Asadollahi M."/>
            <person name="Askin M."/>
            <person name="Barry K."/>
            <person name="Battaglia E."/>
            <person name="Bayram O."/>
            <person name="Benocci T."/>
            <person name="Braus-Stromeyer S.A."/>
            <person name="Caldana C."/>
            <person name="Canovas D."/>
            <person name="Cerqueira G.C."/>
            <person name="Chen F."/>
            <person name="Chen W."/>
            <person name="Choi C."/>
            <person name="Clum A."/>
            <person name="Dos Santos R.A."/>
            <person name="Damasio A.R."/>
            <person name="Diallinas G."/>
            <person name="Emri T."/>
            <person name="Fekete E."/>
            <person name="Flipphi M."/>
            <person name="Freyberg S."/>
            <person name="Gallo A."/>
            <person name="Gournas C."/>
            <person name="Habgood R."/>
            <person name="Hainaut M."/>
            <person name="Harispe M.L."/>
            <person name="Henrissat B."/>
            <person name="Hilden K.S."/>
            <person name="Hope R."/>
            <person name="Hossain A."/>
            <person name="Karabika E."/>
            <person name="Karaffa L."/>
            <person name="Karanyi Z."/>
            <person name="Krasevec N."/>
            <person name="Kuo A."/>
            <person name="Kusch H."/>
            <person name="LaButti K."/>
            <person name="Lagendijk E.L."/>
            <person name="Lapidus A."/>
            <person name="Levasseur A."/>
            <person name="Lindquist E."/>
            <person name="Lipzen A."/>
            <person name="Logrieco A.F."/>
            <person name="MacCabe A."/>
            <person name="Maekelae M.R."/>
            <person name="Malavazi I."/>
            <person name="Melin P."/>
            <person name="Meyer V."/>
            <person name="Mielnichuk N."/>
            <person name="Miskei M."/>
            <person name="Molnar A.P."/>
            <person name="Mule G."/>
            <person name="Ngan C.Y."/>
            <person name="Orejas M."/>
            <person name="Orosz E."/>
            <person name="Ouedraogo J.P."/>
            <person name="Overkamp K.M."/>
            <person name="Park H.-S."/>
            <person name="Perrone G."/>
            <person name="Piumi F."/>
            <person name="Punt P.J."/>
            <person name="Ram A.F."/>
            <person name="Ramon A."/>
            <person name="Rauscher S."/>
            <person name="Record E."/>
            <person name="Riano-Pachon D.M."/>
            <person name="Robert V."/>
            <person name="Roehrig J."/>
            <person name="Ruller R."/>
            <person name="Salamov A."/>
            <person name="Salih N.S."/>
            <person name="Samson R.A."/>
            <person name="Sandor E."/>
            <person name="Sanguinetti M."/>
            <person name="Schuetze T."/>
            <person name="Sepcic K."/>
            <person name="Shelest E."/>
            <person name="Sherlock G."/>
            <person name="Sophianopoulou V."/>
            <person name="Squina F.M."/>
            <person name="Sun H."/>
            <person name="Susca A."/>
            <person name="Todd R.B."/>
            <person name="Tsang A."/>
            <person name="Unkles S.E."/>
            <person name="van de Wiele N."/>
            <person name="van Rossen-Uffink D."/>
            <person name="Oliveira J.V."/>
            <person name="Vesth T.C."/>
            <person name="Visser J."/>
            <person name="Yu J.-H."/>
            <person name="Zhou M."/>
            <person name="Andersen M.R."/>
            <person name="Archer D.B."/>
            <person name="Baker S.E."/>
            <person name="Benoit I."/>
            <person name="Brakhage A.A."/>
            <person name="Braus G.H."/>
            <person name="Fischer R."/>
            <person name="Frisvad J.C."/>
            <person name="Goldman G.H."/>
            <person name="Houbraken J."/>
            <person name="Oakley B."/>
            <person name="Pocsi I."/>
            <person name="Scazzocchio C."/>
            <person name="Seiboth B."/>
            <person name="vanKuyk P.A."/>
            <person name="Wortman J."/>
            <person name="Dyer P.S."/>
            <person name="Grigoriev I.V."/>
        </authorList>
    </citation>
    <scope>NUCLEOTIDE SEQUENCE [LARGE SCALE GENOMIC DNA]</scope>
    <source>
        <strain evidence="4">ATCC 16872 / CBS 172.66 / WB 5094</strain>
    </source>
</reference>
<dbReference type="RefSeq" id="XP_020061471.1">
    <property type="nucleotide sequence ID" value="XM_020204265.1"/>
</dbReference>
<evidence type="ECO:0000256" key="1">
    <source>
        <dbReference type="SAM" id="MobiDB-lite"/>
    </source>
</evidence>
<dbReference type="VEuPathDB" id="FungiDB:ASPACDRAFT_74654"/>
<keyword evidence="2" id="KW-0812">Transmembrane</keyword>
<dbReference type="Proteomes" id="UP000184546">
    <property type="component" value="Unassembled WGS sequence"/>
</dbReference>
<organism evidence="3 4">
    <name type="scientific">Aspergillus aculeatus (strain ATCC 16872 / CBS 172.66 / WB 5094)</name>
    <dbReference type="NCBI Taxonomy" id="690307"/>
    <lineage>
        <taxon>Eukaryota</taxon>
        <taxon>Fungi</taxon>
        <taxon>Dikarya</taxon>
        <taxon>Ascomycota</taxon>
        <taxon>Pezizomycotina</taxon>
        <taxon>Eurotiomycetes</taxon>
        <taxon>Eurotiomycetidae</taxon>
        <taxon>Eurotiales</taxon>
        <taxon>Aspergillaceae</taxon>
        <taxon>Aspergillus</taxon>
        <taxon>Aspergillus subgen. Circumdati</taxon>
    </lineage>
</organism>
<evidence type="ECO:0000313" key="3">
    <source>
        <dbReference type="EMBL" id="OJK05132.1"/>
    </source>
</evidence>
<name>A0A1L9X9L7_ASPA1</name>
<gene>
    <name evidence="3" type="ORF">ASPACDRAFT_74654</name>
</gene>
<feature type="region of interest" description="Disordered" evidence="1">
    <location>
        <begin position="58"/>
        <end position="84"/>
    </location>
</feature>
<keyword evidence="2" id="KW-0472">Membrane</keyword>
<proteinExistence type="predicted"/>
<dbReference type="OrthoDB" id="5309803at2759"/>